<name>A0ACB8QEK0_9AGAM</name>
<accession>A0ACB8QEK0</accession>
<reference evidence="1" key="1">
    <citation type="submission" date="2021-02" db="EMBL/GenBank/DDBJ databases">
        <authorList>
            <consortium name="DOE Joint Genome Institute"/>
            <person name="Ahrendt S."/>
            <person name="Looney B.P."/>
            <person name="Miyauchi S."/>
            <person name="Morin E."/>
            <person name="Drula E."/>
            <person name="Courty P.E."/>
            <person name="Chicoki N."/>
            <person name="Fauchery L."/>
            <person name="Kohler A."/>
            <person name="Kuo A."/>
            <person name="Labutti K."/>
            <person name="Pangilinan J."/>
            <person name="Lipzen A."/>
            <person name="Riley R."/>
            <person name="Andreopoulos W."/>
            <person name="He G."/>
            <person name="Johnson J."/>
            <person name="Barry K.W."/>
            <person name="Grigoriev I.V."/>
            <person name="Nagy L."/>
            <person name="Hibbett D."/>
            <person name="Henrissat B."/>
            <person name="Matheny P.B."/>
            <person name="Labbe J."/>
            <person name="Martin F."/>
        </authorList>
    </citation>
    <scope>NUCLEOTIDE SEQUENCE</scope>
    <source>
        <strain evidence="1">EC-137</strain>
    </source>
</reference>
<keyword evidence="2" id="KW-1185">Reference proteome</keyword>
<protein>
    <submittedName>
        <fullName evidence="1">Cytochrome P450</fullName>
    </submittedName>
</protein>
<proteinExistence type="predicted"/>
<evidence type="ECO:0000313" key="2">
    <source>
        <dbReference type="Proteomes" id="UP000814128"/>
    </source>
</evidence>
<dbReference type="EMBL" id="MU273639">
    <property type="protein sequence ID" value="KAI0030105.1"/>
    <property type="molecule type" value="Genomic_DNA"/>
</dbReference>
<reference evidence="1" key="2">
    <citation type="journal article" date="2022" name="New Phytol.">
        <title>Evolutionary transition to the ectomycorrhizal habit in the genomes of a hyperdiverse lineage of mushroom-forming fungi.</title>
        <authorList>
            <person name="Looney B."/>
            <person name="Miyauchi S."/>
            <person name="Morin E."/>
            <person name="Drula E."/>
            <person name="Courty P.E."/>
            <person name="Kohler A."/>
            <person name="Kuo A."/>
            <person name="LaButti K."/>
            <person name="Pangilinan J."/>
            <person name="Lipzen A."/>
            <person name="Riley R."/>
            <person name="Andreopoulos W."/>
            <person name="He G."/>
            <person name="Johnson J."/>
            <person name="Nolan M."/>
            <person name="Tritt A."/>
            <person name="Barry K.W."/>
            <person name="Grigoriev I.V."/>
            <person name="Nagy L.G."/>
            <person name="Hibbett D."/>
            <person name="Henrissat B."/>
            <person name="Matheny P.B."/>
            <person name="Labbe J."/>
            <person name="Martin F.M."/>
        </authorList>
    </citation>
    <scope>NUCLEOTIDE SEQUENCE</scope>
    <source>
        <strain evidence="1">EC-137</strain>
    </source>
</reference>
<dbReference type="Proteomes" id="UP000814128">
    <property type="component" value="Unassembled WGS sequence"/>
</dbReference>
<sequence>MSTTVYTLVDAVALILLAYLIRSYLAKRHNLSNLPLPPGPKPLPILGNLRNVPKAYPWKVFKVWKSLYGNDESGDISSIRLPGETIIIINSARLAREVLDKHGSIYSDRPPFPMFDLIGQTDFNLPFKRYGPEWRAERKIAEFALRPGALPDYHGVLERKACTLLTSVLSQPLDYPLHLRDYSTGIILSATYGYELQGPEDHYVTLADEIGRQCVHMADHGAVIVNSLPFLKWLPGWIPGMGFQNLVRDTKALVDEMVHGPFDFCKAEMARGSSHPSIVRKQLEEHQNVATLDQERAIRNAAASMYTGTLQTASSLWTLLLVLVLHPSIQKHAQEEVDNLCRRERLPTVADRPNLPYCEALCKELLRWAPITPLGVAHVSTEDSIINGYFIPKHSQIIHDEDIYNDGDSFLPERFLNSEGKLRDEAYSSTVFGYGRRICPGRYLAQLSIWLATVSLLSCFEASHAKDDLGENIPVSADYTDGLIVHPVPFKYALRPRGDWAVRLIHSIIDDERASDA</sequence>
<gene>
    <name evidence="1" type="ORF">K488DRAFT_79801</name>
</gene>
<comment type="caution">
    <text evidence="1">The sequence shown here is derived from an EMBL/GenBank/DDBJ whole genome shotgun (WGS) entry which is preliminary data.</text>
</comment>
<evidence type="ECO:0000313" key="1">
    <source>
        <dbReference type="EMBL" id="KAI0030105.1"/>
    </source>
</evidence>
<organism evidence="1 2">
    <name type="scientific">Vararia minispora EC-137</name>
    <dbReference type="NCBI Taxonomy" id="1314806"/>
    <lineage>
        <taxon>Eukaryota</taxon>
        <taxon>Fungi</taxon>
        <taxon>Dikarya</taxon>
        <taxon>Basidiomycota</taxon>
        <taxon>Agaricomycotina</taxon>
        <taxon>Agaricomycetes</taxon>
        <taxon>Russulales</taxon>
        <taxon>Lachnocladiaceae</taxon>
        <taxon>Vararia</taxon>
    </lineage>
</organism>